<sequence length="363" mass="38953">MKVRVPKIPTRGALDRLAGYIGRPSAFGLKGYRAGVVIAMLVVVVGGSSTKAVMHAAESLPEDAAFRAQGVVVTEQQLKQRVSLMEFVYGLQQPKELAKQDEFKRSVAKAMAVSNVVDQAAREQGIVIADKAASDQLEKMIKETGYADRKTFIQELGARGISEQNVIDEIKRQQGNARLFGKVTEPVKPVTDADAQRYFDQNRAQMVTPEQRDIANIVVPDEATAQQVLQQANAGGDFAALARQFSIDGSTKDKGGSLGLVQVTQLDPGYGKAAFGAPAGSAFGPVQTPQGWNVGRVGEVRPSEPVSFEQVRDAIKGKLDNDAKLAAWDGFLAQRIKDADVTYAPEYQPANPDASPVQAGQGN</sequence>
<dbReference type="InterPro" id="IPR050245">
    <property type="entry name" value="PrsA_foldase"/>
</dbReference>
<dbReference type="GO" id="GO:0016853">
    <property type="term" value="F:isomerase activity"/>
    <property type="evidence" value="ECO:0007669"/>
    <property type="project" value="UniProtKB-KW"/>
</dbReference>
<dbReference type="EMBL" id="JAGPXE010000002">
    <property type="protein sequence ID" value="MBQ0923538.1"/>
    <property type="molecule type" value="Genomic_DNA"/>
</dbReference>
<evidence type="ECO:0000256" key="5">
    <source>
        <dbReference type="ARBA" id="ARBA00023235"/>
    </source>
</evidence>
<dbReference type="Pfam" id="PF13624">
    <property type="entry name" value="SurA_N_3"/>
    <property type="match status" value="1"/>
</dbReference>
<feature type="domain" description="PpiC" evidence="8">
    <location>
        <begin position="209"/>
        <end position="299"/>
    </location>
</feature>
<evidence type="ECO:0000259" key="8">
    <source>
        <dbReference type="PROSITE" id="PS50198"/>
    </source>
</evidence>
<dbReference type="EC" id="5.2.1.8" evidence="2"/>
<reference evidence="9 10" key="1">
    <citation type="submission" date="2021-04" db="EMBL/GenBank/DDBJ databases">
        <title>Whole-genome sequencing of Saccharopolyspora endophytica KCTC 19397.</title>
        <authorList>
            <person name="Ay H."/>
            <person name="Saygin H."/>
            <person name="Sahin N."/>
        </authorList>
    </citation>
    <scope>NUCLEOTIDE SEQUENCE [LARGE SCALE GENOMIC DNA]</scope>
    <source>
        <strain evidence="9 10">KCTC 19397</strain>
    </source>
</reference>
<evidence type="ECO:0000256" key="3">
    <source>
        <dbReference type="ARBA" id="ARBA00022729"/>
    </source>
</evidence>
<protein>
    <recommendedName>
        <fullName evidence="2">peptidylprolyl isomerase</fullName>
        <ecNumber evidence="2">5.2.1.8</ecNumber>
    </recommendedName>
</protein>
<gene>
    <name evidence="9" type="ORF">KBO27_06260</name>
</gene>
<dbReference type="InterPro" id="IPR046357">
    <property type="entry name" value="PPIase_dom_sf"/>
</dbReference>
<dbReference type="SUPFAM" id="SSF54534">
    <property type="entry name" value="FKBP-like"/>
    <property type="match status" value="1"/>
</dbReference>
<dbReference type="InterPro" id="IPR027304">
    <property type="entry name" value="Trigger_fact/SurA_dom_sf"/>
</dbReference>
<evidence type="ECO:0000313" key="10">
    <source>
        <dbReference type="Proteomes" id="UP000674084"/>
    </source>
</evidence>
<dbReference type="PANTHER" id="PTHR47245">
    <property type="entry name" value="PEPTIDYLPROLYL ISOMERASE"/>
    <property type="match status" value="1"/>
</dbReference>
<dbReference type="InterPro" id="IPR023058">
    <property type="entry name" value="PPIase_PpiC_CS"/>
</dbReference>
<name>A0ABS5DBA7_9PSEU</name>
<evidence type="ECO:0000256" key="2">
    <source>
        <dbReference type="ARBA" id="ARBA00013194"/>
    </source>
</evidence>
<keyword evidence="10" id="KW-1185">Reference proteome</keyword>
<evidence type="ECO:0000256" key="7">
    <source>
        <dbReference type="SAM" id="MobiDB-lite"/>
    </source>
</evidence>
<keyword evidence="3" id="KW-0732">Signal</keyword>
<evidence type="ECO:0000256" key="6">
    <source>
        <dbReference type="PROSITE-ProRule" id="PRU00278"/>
    </source>
</evidence>
<dbReference type="PANTHER" id="PTHR47245:SF1">
    <property type="entry name" value="FOLDASE PROTEIN PRSA"/>
    <property type="match status" value="1"/>
</dbReference>
<dbReference type="Pfam" id="PF13145">
    <property type="entry name" value="Rotamase_2"/>
    <property type="match status" value="1"/>
</dbReference>
<accession>A0ABS5DBA7</accession>
<dbReference type="PROSITE" id="PS01096">
    <property type="entry name" value="PPIC_PPIASE_1"/>
    <property type="match status" value="1"/>
</dbReference>
<evidence type="ECO:0000256" key="1">
    <source>
        <dbReference type="ARBA" id="ARBA00000971"/>
    </source>
</evidence>
<keyword evidence="4 6" id="KW-0697">Rotamase</keyword>
<dbReference type="SUPFAM" id="SSF109998">
    <property type="entry name" value="Triger factor/SurA peptide-binding domain-like"/>
    <property type="match status" value="1"/>
</dbReference>
<dbReference type="Gene3D" id="1.10.4030.10">
    <property type="entry name" value="Porin chaperone SurA, peptide-binding domain"/>
    <property type="match status" value="1"/>
</dbReference>
<evidence type="ECO:0000256" key="4">
    <source>
        <dbReference type="ARBA" id="ARBA00023110"/>
    </source>
</evidence>
<feature type="region of interest" description="Disordered" evidence="7">
    <location>
        <begin position="344"/>
        <end position="363"/>
    </location>
</feature>
<keyword evidence="5 6" id="KW-0413">Isomerase</keyword>
<evidence type="ECO:0000313" key="9">
    <source>
        <dbReference type="EMBL" id="MBQ0923538.1"/>
    </source>
</evidence>
<comment type="caution">
    <text evidence="9">The sequence shown here is derived from an EMBL/GenBank/DDBJ whole genome shotgun (WGS) entry which is preliminary data.</text>
</comment>
<dbReference type="Proteomes" id="UP000674084">
    <property type="component" value="Unassembled WGS sequence"/>
</dbReference>
<proteinExistence type="predicted"/>
<dbReference type="InterPro" id="IPR000297">
    <property type="entry name" value="PPIase_PpiC"/>
</dbReference>
<organism evidence="9 10">
    <name type="scientific">Saccharopolyspora endophytica</name>
    <dbReference type="NCBI Taxonomy" id="543886"/>
    <lineage>
        <taxon>Bacteria</taxon>
        <taxon>Bacillati</taxon>
        <taxon>Actinomycetota</taxon>
        <taxon>Actinomycetes</taxon>
        <taxon>Pseudonocardiales</taxon>
        <taxon>Pseudonocardiaceae</taxon>
        <taxon>Saccharopolyspora</taxon>
    </lineage>
</organism>
<dbReference type="PROSITE" id="PS50198">
    <property type="entry name" value="PPIC_PPIASE_2"/>
    <property type="match status" value="1"/>
</dbReference>
<comment type="catalytic activity">
    <reaction evidence="1">
        <text>[protein]-peptidylproline (omega=180) = [protein]-peptidylproline (omega=0)</text>
        <dbReference type="Rhea" id="RHEA:16237"/>
        <dbReference type="Rhea" id="RHEA-COMP:10747"/>
        <dbReference type="Rhea" id="RHEA-COMP:10748"/>
        <dbReference type="ChEBI" id="CHEBI:83833"/>
        <dbReference type="ChEBI" id="CHEBI:83834"/>
        <dbReference type="EC" id="5.2.1.8"/>
    </reaction>
</comment>
<dbReference type="Gene3D" id="3.10.50.40">
    <property type="match status" value="1"/>
</dbReference>